<feature type="domain" description="Alphavirus-like MT" evidence="3">
    <location>
        <begin position="34"/>
        <end position="228"/>
    </location>
</feature>
<dbReference type="Pfam" id="PF01660">
    <property type="entry name" value="Vmethyltransf"/>
    <property type="match status" value="1"/>
</dbReference>
<dbReference type="GO" id="GO:0016787">
    <property type="term" value="F:hydrolase activity"/>
    <property type="evidence" value="ECO:0007669"/>
    <property type="project" value="UniProtKB-KW"/>
</dbReference>
<proteinExistence type="predicted"/>
<organism evidence="4">
    <name type="scientific">Endornavirus-like virus</name>
    <dbReference type="NCBI Taxonomy" id="1906952"/>
    <lineage>
        <taxon>Viruses</taxon>
        <taxon>Riboviria</taxon>
        <taxon>Orthornavirae</taxon>
        <taxon>Kitrinoviricota</taxon>
        <taxon>Alsuviricetes</taxon>
        <taxon>Martellivirales</taxon>
        <taxon>Endornaviridae</taxon>
    </lineage>
</organism>
<dbReference type="GO" id="GO:0008174">
    <property type="term" value="F:mRNA methyltransferase activity"/>
    <property type="evidence" value="ECO:0007669"/>
    <property type="project" value="UniProtKB-UniRule"/>
</dbReference>
<dbReference type="EMBL" id="KX355153">
    <property type="protein sequence ID" value="AOV81691.1"/>
    <property type="molecule type" value="Genomic_RNA"/>
</dbReference>
<dbReference type="GO" id="GO:0016556">
    <property type="term" value="P:mRNA modification"/>
    <property type="evidence" value="ECO:0007669"/>
    <property type="project" value="InterPro"/>
</dbReference>
<feature type="non-terminal residue" evidence="4">
    <location>
        <position position="228"/>
    </location>
</feature>
<keyword evidence="2" id="KW-0547">Nucleotide-binding</keyword>
<keyword evidence="1" id="KW-0378">Hydrolase</keyword>
<feature type="non-terminal residue" evidence="4">
    <location>
        <position position="1"/>
    </location>
</feature>
<dbReference type="GO" id="GO:0005524">
    <property type="term" value="F:ATP binding"/>
    <property type="evidence" value="ECO:0007669"/>
    <property type="project" value="UniProtKB-KW"/>
</dbReference>
<evidence type="ECO:0000313" key="4">
    <source>
        <dbReference type="EMBL" id="AOV81691.1"/>
    </source>
</evidence>
<protein>
    <submittedName>
        <fullName evidence="4">Polyprotein</fullName>
    </submittedName>
</protein>
<evidence type="ECO:0000256" key="1">
    <source>
        <dbReference type="ARBA" id="ARBA00022801"/>
    </source>
</evidence>
<dbReference type="PROSITE" id="PS51743">
    <property type="entry name" value="ALPHAVIRUS_MT"/>
    <property type="match status" value="1"/>
</dbReference>
<dbReference type="InterPro" id="IPR002588">
    <property type="entry name" value="Alphavirus-like_MT_dom"/>
</dbReference>
<accession>A0A1D8MBQ3</accession>
<evidence type="ECO:0000256" key="2">
    <source>
        <dbReference type="ARBA" id="ARBA00022840"/>
    </source>
</evidence>
<reference evidence="4" key="1">
    <citation type="journal article" date="2016" name="Virology">
        <title>Novel Endorna-like viruses, including three with two open reading frames, challenge the membership criteria and taxonomy of the Endornaviridae.</title>
        <authorList>
            <person name="Ong J.W."/>
            <person name="Li H."/>
            <person name="Sivasithamparam K."/>
            <person name="Dixon K.W."/>
            <person name="Jones M.G."/>
            <person name="Wylie S.J."/>
        </authorList>
    </citation>
    <scope>NUCLEOTIDE SEQUENCE</scope>
    <source>
        <strain evidence="4">Murdoch-13</strain>
    </source>
</reference>
<keyword evidence="2" id="KW-0067">ATP-binding</keyword>
<dbReference type="GO" id="GO:0006396">
    <property type="term" value="P:RNA processing"/>
    <property type="evidence" value="ECO:0007669"/>
    <property type="project" value="InterPro"/>
</dbReference>
<sequence>HVVNAAAHNVETVSKMGDAEFTELTEEFPDFKIIPSATSSHKHPYHGAARNLITTAVYEKVGRHNLVIDIGGNPLTHLKRNRTNVHSCYKSEDVEEKGRIANSVYHMMNHLNNNRQRFENSEKSTNTALALDRAKLSFCTQRAENCTFTSPTGLVACMSIDTLPHMTGPQLLQTFASHKIVYGWHAFLFPTEALYKSKGSLKFKEGNWQVSGDMRQPGVTVRPIIGLA</sequence>
<name>A0A1D8MBQ3_9VIRU</name>
<evidence type="ECO:0000259" key="3">
    <source>
        <dbReference type="PROSITE" id="PS51743"/>
    </source>
</evidence>
<reference evidence="4" key="2">
    <citation type="submission" date="2016-05" db="EMBL/GenBank/DDBJ databases">
        <authorList>
            <person name="Lavstsen T."/>
            <person name="Jespersen J.S."/>
        </authorList>
    </citation>
    <scope>NUCLEOTIDE SEQUENCE</scope>
    <source>
        <strain evidence="4">Murdoch-13</strain>
    </source>
</reference>
<dbReference type="GO" id="GO:0003723">
    <property type="term" value="F:RNA binding"/>
    <property type="evidence" value="ECO:0007669"/>
    <property type="project" value="InterPro"/>
</dbReference>